<evidence type="ECO:0000313" key="1">
    <source>
        <dbReference type="EMBL" id="ASK67948.1"/>
    </source>
</evidence>
<proteinExistence type="predicted"/>
<sequence>MLGVLLLLVIAVALLALLTLKRGPKKRKHFVKLMETAKNKNQRLAGQDRRFHCVSIENDGSCCDQVDELKGKRFLSKEAPELPMEECTMANCQCRYQHYDDRRQTGNDRRVDYGITKDLYGAFGEHNRRETHRGRRSTDH</sequence>
<protein>
    <submittedName>
        <fullName evidence="1">Uncharacterized protein</fullName>
    </submittedName>
</protein>
<dbReference type="Proteomes" id="UP000198367">
    <property type="component" value="Chromosome"/>
</dbReference>
<evidence type="ECO:0000313" key="2">
    <source>
        <dbReference type="Proteomes" id="UP000198367"/>
    </source>
</evidence>
<reference evidence="1 2" key="1">
    <citation type="submission" date="2017-07" db="EMBL/GenBank/DDBJ databases">
        <title>Phenotypical and genomic characterization of a clinical isolate of Shewanella bicestrii sp. nov. producing an extended-spectrum beta-lactamase and a new oxacillinase variant.</title>
        <authorList>
            <person name="Jousset A.B."/>
            <person name="Bonnin R.A."/>
            <person name="Girlich D."/>
            <person name="Dabos L."/>
            <person name="Potron A."/>
            <person name="Dortet L."/>
            <person name="Glaser P."/>
            <person name="Naas T."/>
        </authorList>
    </citation>
    <scope>NUCLEOTIDE SEQUENCE [LARGE SCALE GENOMIC DNA]</scope>
    <source>
        <strain evidence="1 2">JAB-1</strain>
    </source>
</reference>
<dbReference type="EMBL" id="CP022358">
    <property type="protein sequence ID" value="ASK67948.1"/>
    <property type="molecule type" value="Genomic_DNA"/>
</dbReference>
<dbReference type="RefSeq" id="WP_011625110.1">
    <property type="nucleotide sequence ID" value="NZ_CP022358.1"/>
</dbReference>
<dbReference type="AlphaFoldDB" id="A0A220UID9"/>
<organism evidence="1 2">
    <name type="scientific">Shewanella bicestrii</name>
    <dbReference type="NCBI Taxonomy" id="2018305"/>
    <lineage>
        <taxon>Bacteria</taxon>
        <taxon>Pseudomonadati</taxon>
        <taxon>Pseudomonadota</taxon>
        <taxon>Gammaproteobacteria</taxon>
        <taxon>Alteromonadales</taxon>
        <taxon>Shewanellaceae</taxon>
        <taxon>Shewanella</taxon>
    </lineage>
</organism>
<name>A0A220UID9_9GAMM</name>
<gene>
    <name evidence="1" type="ORF">CF168_03195</name>
</gene>
<accession>A0A220UID9</accession>
<dbReference type="KEGG" id="sbj:CF168_03195"/>
<keyword evidence="2" id="KW-1185">Reference proteome</keyword>